<proteinExistence type="predicted"/>
<name>A0A843UYH2_COLES</name>
<comment type="caution">
    <text evidence="1">The sequence shown here is derived from an EMBL/GenBank/DDBJ whole genome shotgun (WGS) entry which is preliminary data.</text>
</comment>
<gene>
    <name evidence="1" type="ORF">Taro_020043</name>
</gene>
<dbReference type="EMBL" id="NMUH01000982">
    <property type="protein sequence ID" value="MQL87497.1"/>
    <property type="molecule type" value="Genomic_DNA"/>
</dbReference>
<evidence type="ECO:0000313" key="1">
    <source>
        <dbReference type="EMBL" id="MQL87497.1"/>
    </source>
</evidence>
<reference evidence="1" key="1">
    <citation type="submission" date="2017-07" db="EMBL/GenBank/DDBJ databases">
        <title>Taro Niue Genome Assembly and Annotation.</title>
        <authorList>
            <person name="Atibalentja N."/>
            <person name="Keating K."/>
            <person name="Fields C.J."/>
        </authorList>
    </citation>
    <scope>NUCLEOTIDE SEQUENCE</scope>
    <source>
        <strain evidence="1">Niue_2</strain>
        <tissue evidence="1">Leaf</tissue>
    </source>
</reference>
<dbReference type="AlphaFoldDB" id="A0A843UYH2"/>
<accession>A0A843UYH2</accession>
<protein>
    <submittedName>
        <fullName evidence="1">Uncharacterized protein</fullName>
    </submittedName>
</protein>
<organism evidence="1 2">
    <name type="scientific">Colocasia esculenta</name>
    <name type="common">Wild taro</name>
    <name type="synonym">Arum esculentum</name>
    <dbReference type="NCBI Taxonomy" id="4460"/>
    <lineage>
        <taxon>Eukaryota</taxon>
        <taxon>Viridiplantae</taxon>
        <taxon>Streptophyta</taxon>
        <taxon>Embryophyta</taxon>
        <taxon>Tracheophyta</taxon>
        <taxon>Spermatophyta</taxon>
        <taxon>Magnoliopsida</taxon>
        <taxon>Liliopsida</taxon>
        <taxon>Araceae</taxon>
        <taxon>Aroideae</taxon>
        <taxon>Colocasieae</taxon>
        <taxon>Colocasia</taxon>
    </lineage>
</organism>
<dbReference type="Proteomes" id="UP000652761">
    <property type="component" value="Unassembled WGS sequence"/>
</dbReference>
<sequence>MKLSCCFSSDEAVSSFFFPVEVVPFSGMANGRHIRIARIRLDRISTAIPTQILLVIRRATIAVILCGTPLKSIGTPLPLRGEAV</sequence>
<evidence type="ECO:0000313" key="2">
    <source>
        <dbReference type="Proteomes" id="UP000652761"/>
    </source>
</evidence>
<keyword evidence="2" id="KW-1185">Reference proteome</keyword>